<gene>
    <name evidence="1" type="ORF">BN4615_P6808</name>
</gene>
<evidence type="ECO:0000313" key="1">
    <source>
        <dbReference type="EMBL" id="SBO97292.1"/>
    </source>
</evidence>
<name>A0A1M4EES6_9ACTN</name>
<accession>A0A1M4EES6</accession>
<protein>
    <submittedName>
        <fullName evidence="1">Insecticidal toxin complex protein TccB3</fullName>
    </submittedName>
</protein>
<dbReference type="RefSeq" id="WP_225266064.1">
    <property type="nucleotide sequence ID" value="NZ_CP084058.1"/>
</dbReference>
<organism evidence="1">
    <name type="scientific">Nonomuraea gerenzanensis</name>
    <dbReference type="NCBI Taxonomy" id="93944"/>
    <lineage>
        <taxon>Bacteria</taxon>
        <taxon>Bacillati</taxon>
        <taxon>Actinomycetota</taxon>
        <taxon>Actinomycetes</taxon>
        <taxon>Streptosporangiales</taxon>
        <taxon>Streptosporangiaceae</taxon>
        <taxon>Nonomuraea</taxon>
    </lineage>
</organism>
<dbReference type="EMBL" id="LT559118">
    <property type="protein sequence ID" value="SBO97292.1"/>
    <property type="molecule type" value="Genomic_DNA"/>
</dbReference>
<proteinExistence type="predicted"/>
<reference evidence="1" key="1">
    <citation type="submission" date="2016-04" db="EMBL/GenBank/DDBJ databases">
        <authorList>
            <person name="Evans L.H."/>
            <person name="Alamgir A."/>
            <person name="Owens N."/>
            <person name="Weber N.D."/>
            <person name="Virtaneva K."/>
            <person name="Barbian K."/>
            <person name="Babar A."/>
            <person name="Rosenke K."/>
        </authorList>
    </citation>
    <scope>NUCLEOTIDE SEQUENCE</scope>
    <source>
        <strain evidence="1">Nono1</strain>
    </source>
</reference>
<dbReference type="AlphaFoldDB" id="A0A1M4EES6"/>
<sequence>MKYSAEQGGEPFAGAVKGLLKPAPTARYCDVPAEFPEEWSAFLDGSDDTMVLPFTPASFPGMIGRAVTGVYALYSPAGSGRFLLNGDQRLALDEGKLVPTPGLTAGPGGWCWTATSPLWRGWA</sequence>